<dbReference type="GO" id="GO:0000049">
    <property type="term" value="F:tRNA binding"/>
    <property type="evidence" value="ECO:0007669"/>
    <property type="project" value="UniProtKB-UniRule"/>
</dbReference>
<evidence type="ECO:0000256" key="1">
    <source>
        <dbReference type="ARBA" id="ARBA00022555"/>
    </source>
</evidence>
<evidence type="ECO:0000256" key="5">
    <source>
        <dbReference type="HAMAP-Rule" id="MF_00844"/>
    </source>
</evidence>
<keyword evidence="5" id="KW-0175">Coiled coil</keyword>
<dbReference type="Pfam" id="PF05833">
    <property type="entry name" value="NFACT_N"/>
    <property type="match status" value="1"/>
</dbReference>
<dbReference type="PANTHER" id="PTHR15239:SF6">
    <property type="entry name" value="RIBOSOME QUALITY CONTROL COMPLEX SUBUNIT NEMF"/>
    <property type="match status" value="1"/>
</dbReference>
<accession>A0A1H5TZH2</accession>
<dbReference type="GO" id="GO:0072344">
    <property type="term" value="P:rescue of stalled ribosome"/>
    <property type="evidence" value="ECO:0007669"/>
    <property type="project" value="UniProtKB-UniRule"/>
</dbReference>
<evidence type="ECO:0000259" key="6">
    <source>
        <dbReference type="Pfam" id="PF05670"/>
    </source>
</evidence>
<dbReference type="Proteomes" id="UP000242850">
    <property type="component" value="Unassembled WGS sequence"/>
</dbReference>
<dbReference type="OrthoDB" id="9766163at2"/>
<keyword evidence="3 5" id="KW-0694">RNA-binding</keyword>
<dbReference type="GO" id="GO:1990112">
    <property type="term" value="C:RQC complex"/>
    <property type="evidence" value="ECO:0007669"/>
    <property type="project" value="TreeGrafter"/>
</dbReference>
<evidence type="ECO:0000313" key="7">
    <source>
        <dbReference type="EMBL" id="SEF68206.1"/>
    </source>
</evidence>
<dbReference type="GO" id="GO:0019843">
    <property type="term" value="F:rRNA binding"/>
    <property type="evidence" value="ECO:0007669"/>
    <property type="project" value="UniProtKB-UniRule"/>
</dbReference>
<evidence type="ECO:0000256" key="4">
    <source>
        <dbReference type="ARBA" id="ARBA00022917"/>
    </source>
</evidence>
<sequence>MPMDGVFIKAIVQNLSDIVGSKLDKIYQPSKDDIIIHLRKNKSNYKLLLSCNPSSPRIQITNINRNNPDVAPNFVMVLRKHILNSKIIEINQLNFDRIVEIKLESKDELGYLNYYHLIIEIMGKHSNIILLNDKYIIVDAIKHLNSDINRYRIVLPGANYILPPTNNRINPLNITNETFNELLSKNTNKKVSSFFLENFLGLSKIFINQICGKYENLNINELNENDILTIRNKFFYYLSKIKSNDFDFFLYRDNNNKLIDYYVFDIDDYKNYKKEKFSSPFQLLDIYYSEKDFQDLIKQKYNDLIKIVKGFIEKNNKKIEQYINKINECKNYELYKIYADILMANQYNIKPNLEKIILPNFYDPDYTPIEIPLDVNLNIIENAQKYYKKYSKEKNTVETLTKQLEEAKLEKEYLEGILFSAEKATDFETLEEIKKELISMGYLKQKKESKKEIKSKPHHYISSDGYDIYVGKNNIQNDYLTLKFAKEDDIWLHTKNIPGSHVIIKSKNGKVSDTALIEAAHLAAYYSKARESTNVPVDYTERKNVKKPSGSKPGMVIYYTNKTIFVTPNEEKIKTIQKID</sequence>
<dbReference type="FunFam" id="2.30.310.10:FF:000004">
    <property type="entry name" value="Fibronectin-binding protein A"/>
    <property type="match status" value="1"/>
</dbReference>
<dbReference type="GO" id="GO:0043023">
    <property type="term" value="F:ribosomal large subunit binding"/>
    <property type="evidence" value="ECO:0007669"/>
    <property type="project" value="UniProtKB-UniRule"/>
</dbReference>
<evidence type="ECO:0000256" key="3">
    <source>
        <dbReference type="ARBA" id="ARBA00022884"/>
    </source>
</evidence>
<keyword evidence="8" id="KW-1185">Reference proteome</keyword>
<evidence type="ECO:0000256" key="2">
    <source>
        <dbReference type="ARBA" id="ARBA00022730"/>
    </source>
</evidence>
<dbReference type="Gene3D" id="2.30.310.10">
    <property type="entry name" value="ibrinogen binding protein from staphylococcus aureus domain"/>
    <property type="match status" value="1"/>
</dbReference>
<dbReference type="AlphaFoldDB" id="A0A1H5TZH2"/>
<feature type="coiled-coil region" evidence="5">
    <location>
        <begin position="387"/>
        <end position="417"/>
    </location>
</feature>
<dbReference type="Pfam" id="PF05670">
    <property type="entry name" value="NFACT-R_1"/>
    <property type="match status" value="1"/>
</dbReference>
<feature type="domain" description="NFACT RNA-binding" evidence="6">
    <location>
        <begin position="456"/>
        <end position="550"/>
    </location>
</feature>
<dbReference type="InterPro" id="IPR043682">
    <property type="entry name" value="RqcH_bacterial"/>
</dbReference>
<gene>
    <name evidence="5" type="primary">rqcH</name>
    <name evidence="7" type="ORF">SAMN05660865_00751</name>
</gene>
<evidence type="ECO:0000313" key="8">
    <source>
        <dbReference type="Proteomes" id="UP000242850"/>
    </source>
</evidence>
<reference evidence="8" key="1">
    <citation type="submission" date="2016-10" db="EMBL/GenBank/DDBJ databases">
        <authorList>
            <person name="Varghese N."/>
            <person name="Submissions S."/>
        </authorList>
    </citation>
    <scope>NUCLEOTIDE SEQUENCE [LARGE SCALE GENOMIC DNA]</scope>
    <source>
        <strain evidence="8">DSM 5463</strain>
    </source>
</reference>
<organism evidence="7 8">
    <name type="scientific">Caloramator fervidus</name>
    <dbReference type="NCBI Taxonomy" id="29344"/>
    <lineage>
        <taxon>Bacteria</taxon>
        <taxon>Bacillati</taxon>
        <taxon>Bacillota</taxon>
        <taxon>Clostridia</taxon>
        <taxon>Eubacteriales</taxon>
        <taxon>Clostridiaceae</taxon>
        <taxon>Caloramator</taxon>
    </lineage>
</organism>
<dbReference type="PANTHER" id="PTHR15239">
    <property type="entry name" value="NUCLEAR EXPORT MEDIATOR FACTOR NEMF"/>
    <property type="match status" value="1"/>
</dbReference>
<protein>
    <recommendedName>
        <fullName evidence="5">Rqc2 homolog RqcH</fullName>
        <shortName evidence="5">RqcH</shortName>
    </recommendedName>
</protein>
<comment type="subunit">
    <text evidence="5">Associates with stalled 50S ribosomal subunits. Binds to RqcP.</text>
</comment>
<dbReference type="EMBL" id="FNUK01000007">
    <property type="protein sequence ID" value="SEF68206.1"/>
    <property type="molecule type" value="Genomic_DNA"/>
</dbReference>
<proteinExistence type="inferred from homology"/>
<comment type="similarity">
    <text evidence="5">Belongs to the NEMF family.</text>
</comment>
<keyword evidence="2 5" id="KW-0699">rRNA-binding</keyword>
<dbReference type="InterPro" id="IPR051608">
    <property type="entry name" value="RQC_Subunit_NEMF"/>
</dbReference>
<keyword evidence="4 5" id="KW-0648">Protein biosynthesis</keyword>
<dbReference type="RefSeq" id="WP_103895753.1">
    <property type="nucleotide sequence ID" value="NZ_FNUK01000007.1"/>
</dbReference>
<name>A0A1H5TZH2_9CLOT</name>
<dbReference type="InterPro" id="IPR008532">
    <property type="entry name" value="NFACT_RNA-bd"/>
</dbReference>
<dbReference type="HAMAP" id="MF_00844_B">
    <property type="entry name" value="RqcH_B"/>
    <property type="match status" value="1"/>
</dbReference>
<keyword evidence="1 5" id="KW-0820">tRNA-binding</keyword>
<comment type="function">
    <text evidence="5">Key component of the ribosome quality control system (RQC), a ribosome-associated complex that mediates the extraction of incompletely synthesized nascent chains from stalled ribosomes and their subsequent degradation. RqcH recruits Ala-charged tRNA, and with RqcP directs the elongation of stalled nascent chains on 50S ribosomal subunits, leading to non-templated C-terminal alanine extensions (Ala tail). The Ala tail promotes nascent chain degradation. May add between 1 and at least 8 Ala residues. Binds to stalled 50S ribosomal subunits.</text>
</comment>